<evidence type="ECO:0000313" key="3">
    <source>
        <dbReference type="EMBL" id="PSM52598.1"/>
    </source>
</evidence>
<dbReference type="Gene3D" id="3.60.10.10">
    <property type="entry name" value="Endonuclease/exonuclease/phosphatase"/>
    <property type="match status" value="1"/>
</dbReference>
<dbReference type="GO" id="GO:0003824">
    <property type="term" value="F:catalytic activity"/>
    <property type="evidence" value="ECO:0007669"/>
    <property type="project" value="InterPro"/>
</dbReference>
<protein>
    <recommendedName>
        <fullName evidence="2">Endonuclease/exonuclease/phosphatase domain-containing protein</fullName>
    </recommendedName>
</protein>
<evidence type="ECO:0000259" key="2">
    <source>
        <dbReference type="Pfam" id="PF19580"/>
    </source>
</evidence>
<accession>A0A2P8R287</accession>
<proteinExistence type="predicted"/>
<dbReference type="PANTHER" id="PTHR14859:SF1">
    <property type="entry name" value="PGAP2-INTERACTING PROTEIN"/>
    <property type="match status" value="1"/>
</dbReference>
<name>A0A2P8R287_9BACT</name>
<dbReference type="RefSeq" id="WP_106870239.1">
    <property type="nucleotide sequence ID" value="NZ_CP053841.1"/>
</dbReference>
<sequence>MKKIIFLLLVFIYACAGELKIATFNVENLFDDKNNGNEYYDFKIKKTGKSNWNSHKYNKKLKEIASILQSLNADIIALQEIENEEVLKKLASKSGYRYKAFSKGKNSPVGVGFLSKIAIDNTKVYKIENVKTRDILRADFSLDGKKFSLYTTHFLTKNPRDKSKKQSRKQDRIKSAKTLQKAVKDTNLSVVLGDFNTDYSARYDFLLKDIINDGFVNLWDNKFGFNINSKKSSHISGRAIDHILLSSSFFKNGKLFYKNGSFGKFDELRFFNTRKRSVSDHFPIYFTITTDEKQSFKYSKKLKNESINFQEKNVAYKFSSIDEIYGKDIKKPILLKNLVVIYKDKFGISLGDKAGRGVYLFSKDNDIETGTMVDVIVYKTNFYRGNFQIRDFRFNKIYEQKPNLSNYLLPESKLNTARHGDVIESVTGDVKNGKIQTNFGEFLIFSHNKIVKNGKNQTFYNVFFTTYKGKKEFVVK</sequence>
<reference evidence="4" key="1">
    <citation type="submission" date="2017-10" db="EMBL/GenBank/DDBJ databases">
        <title>Campylobacter species from seals.</title>
        <authorList>
            <person name="Gilbert M.J."/>
            <person name="Zomer A.L."/>
            <person name="Timmerman A.J."/>
            <person name="Duim B."/>
            <person name="Wagenaar J.A."/>
        </authorList>
    </citation>
    <scope>NUCLEOTIDE SEQUENCE [LARGE SCALE GENOMIC DNA]</scope>
    <source>
        <strain evidence="4">17S00004-5</strain>
    </source>
</reference>
<evidence type="ECO:0000313" key="4">
    <source>
        <dbReference type="Proteomes" id="UP000240535"/>
    </source>
</evidence>
<dbReference type="GO" id="GO:0016020">
    <property type="term" value="C:membrane"/>
    <property type="evidence" value="ECO:0007669"/>
    <property type="project" value="GOC"/>
</dbReference>
<dbReference type="InterPro" id="IPR051916">
    <property type="entry name" value="GPI-anchor_lipid_remodeler"/>
</dbReference>
<gene>
    <name evidence="3" type="ORF">CQ405_02390</name>
</gene>
<feature type="domain" description="Endonuclease/exonuclease/phosphatase" evidence="2">
    <location>
        <begin position="21"/>
        <end position="198"/>
    </location>
</feature>
<dbReference type="Pfam" id="PF19580">
    <property type="entry name" value="Exo_endo_phos_3"/>
    <property type="match status" value="1"/>
</dbReference>
<feature type="chain" id="PRO_5015172476" description="Endonuclease/exonuclease/phosphatase domain-containing protein" evidence="1">
    <location>
        <begin position="17"/>
        <end position="476"/>
    </location>
</feature>
<dbReference type="InterPro" id="IPR005135">
    <property type="entry name" value="Endo/exonuclease/phosphatase"/>
</dbReference>
<organism evidence="3 4">
    <name type="scientific">Campylobacter blaseri</name>
    <dbReference type="NCBI Taxonomy" id="2042961"/>
    <lineage>
        <taxon>Bacteria</taxon>
        <taxon>Pseudomonadati</taxon>
        <taxon>Campylobacterota</taxon>
        <taxon>Epsilonproteobacteria</taxon>
        <taxon>Campylobacterales</taxon>
        <taxon>Campylobacteraceae</taxon>
        <taxon>Campylobacter</taxon>
    </lineage>
</organism>
<dbReference type="AlphaFoldDB" id="A0A2P8R287"/>
<dbReference type="OrthoDB" id="184983at2"/>
<keyword evidence="1" id="KW-0732">Signal</keyword>
<feature type="signal peptide" evidence="1">
    <location>
        <begin position="1"/>
        <end position="16"/>
    </location>
</feature>
<dbReference type="GO" id="GO:0006506">
    <property type="term" value="P:GPI anchor biosynthetic process"/>
    <property type="evidence" value="ECO:0007669"/>
    <property type="project" value="TreeGrafter"/>
</dbReference>
<comment type="caution">
    <text evidence="3">The sequence shown here is derived from an EMBL/GenBank/DDBJ whole genome shotgun (WGS) entry which is preliminary data.</text>
</comment>
<dbReference type="Proteomes" id="UP000240535">
    <property type="component" value="Unassembled WGS sequence"/>
</dbReference>
<dbReference type="EMBL" id="PDHH01000002">
    <property type="protein sequence ID" value="PSM52598.1"/>
    <property type="molecule type" value="Genomic_DNA"/>
</dbReference>
<dbReference type="InterPro" id="IPR036691">
    <property type="entry name" value="Endo/exonu/phosph_ase_sf"/>
</dbReference>
<keyword evidence="4" id="KW-1185">Reference proteome</keyword>
<dbReference type="SUPFAM" id="SSF56219">
    <property type="entry name" value="DNase I-like"/>
    <property type="match status" value="1"/>
</dbReference>
<dbReference type="PROSITE" id="PS51257">
    <property type="entry name" value="PROKAR_LIPOPROTEIN"/>
    <property type="match status" value="1"/>
</dbReference>
<dbReference type="PANTHER" id="PTHR14859">
    <property type="entry name" value="CALCOFLUOR WHITE HYPERSENSITIVE PROTEIN PRECURSOR"/>
    <property type="match status" value="1"/>
</dbReference>
<evidence type="ECO:0000256" key="1">
    <source>
        <dbReference type="SAM" id="SignalP"/>
    </source>
</evidence>